<reference evidence="3 4" key="1">
    <citation type="submission" date="2020-10" db="EMBL/GenBank/DDBJ databases">
        <title>Sequencing the genomes of 1000 actinobacteria strains.</title>
        <authorList>
            <person name="Klenk H.-P."/>
        </authorList>
    </citation>
    <scope>NUCLEOTIDE SEQUENCE [LARGE SCALE GENOMIC DNA]</scope>
    <source>
        <strain evidence="3 4">DSM 43173</strain>
    </source>
</reference>
<gene>
    <name evidence="3" type="ORF">H4W80_001793</name>
</gene>
<keyword evidence="3" id="KW-0489">Methyltransferase</keyword>
<dbReference type="Proteomes" id="UP000633509">
    <property type="component" value="Unassembled WGS sequence"/>
</dbReference>
<evidence type="ECO:0000313" key="4">
    <source>
        <dbReference type="Proteomes" id="UP000633509"/>
    </source>
</evidence>
<sequence>MSSSQSLADPGSEPDTTSGGAVPPQPGTFDLVHARLVLVHVPDRARALATMVAALRPGGRLSVEDADTGLQPLACRCTRCPPPHRVRPGRGPRHDDDPEPPPHREGDHRPPVRSAPWFT</sequence>
<keyword evidence="3" id="KW-0808">Transferase</keyword>
<feature type="region of interest" description="Disordered" evidence="1">
    <location>
        <begin position="71"/>
        <end position="119"/>
    </location>
</feature>
<comment type="caution">
    <text evidence="3">The sequence shown here is derived from an EMBL/GenBank/DDBJ whole genome shotgun (WGS) entry which is preliminary data.</text>
</comment>
<dbReference type="Gene3D" id="3.40.50.150">
    <property type="entry name" value="Vaccinia Virus protein VP39"/>
    <property type="match status" value="1"/>
</dbReference>
<keyword evidence="4" id="KW-1185">Reference proteome</keyword>
<feature type="compositionally biased region" description="Basic and acidic residues" evidence="1">
    <location>
        <begin position="92"/>
        <end position="110"/>
    </location>
</feature>
<dbReference type="Pfam" id="PF08241">
    <property type="entry name" value="Methyltransf_11"/>
    <property type="match status" value="1"/>
</dbReference>
<feature type="domain" description="Methyltransferase type 11" evidence="2">
    <location>
        <begin position="22"/>
        <end position="62"/>
    </location>
</feature>
<accession>A0ABR9LS87</accession>
<dbReference type="EMBL" id="JADBEK010000001">
    <property type="protein sequence ID" value="MBE1583535.1"/>
    <property type="molecule type" value="Genomic_DNA"/>
</dbReference>
<dbReference type="RefSeq" id="WP_225963330.1">
    <property type="nucleotide sequence ID" value="NZ_JADBEK010000001.1"/>
</dbReference>
<organism evidence="3 4">
    <name type="scientific">Nonomuraea angiospora</name>
    <dbReference type="NCBI Taxonomy" id="46172"/>
    <lineage>
        <taxon>Bacteria</taxon>
        <taxon>Bacillati</taxon>
        <taxon>Actinomycetota</taxon>
        <taxon>Actinomycetes</taxon>
        <taxon>Streptosporangiales</taxon>
        <taxon>Streptosporangiaceae</taxon>
        <taxon>Nonomuraea</taxon>
    </lineage>
</organism>
<feature type="compositionally biased region" description="Basic residues" evidence="1">
    <location>
        <begin position="82"/>
        <end position="91"/>
    </location>
</feature>
<evidence type="ECO:0000256" key="1">
    <source>
        <dbReference type="SAM" id="MobiDB-lite"/>
    </source>
</evidence>
<evidence type="ECO:0000259" key="2">
    <source>
        <dbReference type="Pfam" id="PF08241"/>
    </source>
</evidence>
<evidence type="ECO:0000313" key="3">
    <source>
        <dbReference type="EMBL" id="MBE1583535.1"/>
    </source>
</evidence>
<dbReference type="SUPFAM" id="SSF53335">
    <property type="entry name" value="S-adenosyl-L-methionine-dependent methyltransferases"/>
    <property type="match status" value="1"/>
</dbReference>
<feature type="region of interest" description="Disordered" evidence="1">
    <location>
        <begin position="1"/>
        <end position="28"/>
    </location>
</feature>
<dbReference type="GO" id="GO:0032259">
    <property type="term" value="P:methylation"/>
    <property type="evidence" value="ECO:0007669"/>
    <property type="project" value="UniProtKB-KW"/>
</dbReference>
<dbReference type="InterPro" id="IPR029063">
    <property type="entry name" value="SAM-dependent_MTases_sf"/>
</dbReference>
<dbReference type="GO" id="GO:0008168">
    <property type="term" value="F:methyltransferase activity"/>
    <property type="evidence" value="ECO:0007669"/>
    <property type="project" value="UniProtKB-KW"/>
</dbReference>
<name>A0ABR9LS87_9ACTN</name>
<dbReference type="InterPro" id="IPR013216">
    <property type="entry name" value="Methyltransf_11"/>
</dbReference>
<proteinExistence type="predicted"/>
<protein>
    <submittedName>
        <fullName evidence="3">SAM-dependent methyltransferase</fullName>
    </submittedName>
</protein>